<name>A0A0L0DXI5_THETB</name>
<keyword evidence="3" id="KW-1185">Reference proteome</keyword>
<evidence type="ECO:0000313" key="3">
    <source>
        <dbReference type="Proteomes" id="UP000054408"/>
    </source>
</evidence>
<dbReference type="GeneID" id="25561909"/>
<organism evidence="2 3">
    <name type="scientific">Thecamonas trahens ATCC 50062</name>
    <dbReference type="NCBI Taxonomy" id="461836"/>
    <lineage>
        <taxon>Eukaryota</taxon>
        <taxon>Apusozoa</taxon>
        <taxon>Apusomonadida</taxon>
        <taxon>Apusomonadidae</taxon>
        <taxon>Thecamonas</taxon>
    </lineage>
</organism>
<protein>
    <submittedName>
        <fullName evidence="2">Uncharacterized protein</fullName>
    </submittedName>
</protein>
<feature type="region of interest" description="Disordered" evidence="1">
    <location>
        <begin position="263"/>
        <end position="289"/>
    </location>
</feature>
<reference evidence="2 3" key="1">
    <citation type="submission" date="2010-05" db="EMBL/GenBank/DDBJ databases">
        <title>The Genome Sequence of Thecamonas trahens ATCC 50062.</title>
        <authorList>
            <consortium name="The Broad Institute Genome Sequencing Platform"/>
            <person name="Russ C."/>
            <person name="Cuomo C."/>
            <person name="Shea T."/>
            <person name="Young S.K."/>
            <person name="Zeng Q."/>
            <person name="Koehrsen M."/>
            <person name="Haas B."/>
            <person name="Borodovsky M."/>
            <person name="Guigo R."/>
            <person name="Alvarado L."/>
            <person name="Berlin A."/>
            <person name="Bochicchio J."/>
            <person name="Borenstein D."/>
            <person name="Chapman S."/>
            <person name="Chen Z."/>
            <person name="Freedman E."/>
            <person name="Gellesch M."/>
            <person name="Goldberg J."/>
            <person name="Griggs A."/>
            <person name="Gujja S."/>
            <person name="Heilman E."/>
            <person name="Heiman D."/>
            <person name="Hepburn T."/>
            <person name="Howarth C."/>
            <person name="Jen D."/>
            <person name="Larson L."/>
            <person name="Mehta T."/>
            <person name="Park D."/>
            <person name="Pearson M."/>
            <person name="Roberts A."/>
            <person name="Saif S."/>
            <person name="Shenoy N."/>
            <person name="Sisk P."/>
            <person name="Stolte C."/>
            <person name="Sykes S."/>
            <person name="Thomson T."/>
            <person name="Walk T."/>
            <person name="White J."/>
            <person name="Yandava C."/>
            <person name="Burger G."/>
            <person name="Gray M.W."/>
            <person name="Holland P.W.H."/>
            <person name="King N."/>
            <person name="Lang F.B.F."/>
            <person name="Roger A.J."/>
            <person name="Ruiz-Trillo I."/>
            <person name="Lander E."/>
            <person name="Nusbaum C."/>
        </authorList>
    </citation>
    <scope>NUCLEOTIDE SEQUENCE [LARGE SCALE GENOMIC DNA]</scope>
    <source>
        <strain evidence="2 3">ATCC 50062</strain>
    </source>
</reference>
<dbReference type="EMBL" id="GL349441">
    <property type="protein sequence ID" value="KNC56248.1"/>
    <property type="molecule type" value="Genomic_DNA"/>
</dbReference>
<dbReference type="Proteomes" id="UP000054408">
    <property type="component" value="Unassembled WGS sequence"/>
</dbReference>
<accession>A0A0L0DXI5</accession>
<sequence length="289" mass="32317">MGGFLGSLSKDLRGCVLFFMYRSLHLWTKATRAARTVIPSRSAETVWVRWAFGLRHVAVIASATMTYLTIRADERGDEDEVLRLILWGLIPSGVRTLAAMLTSTLDRIHAKDAQIEALALQPLMLRGAAFSRTHTKSRGRARDALTDRYGFQVSTPLLTQYVSLAKGIEIPLNYIVQKLFLLILVVLFIFPDTLSKSLTRDLNTWSRYIRIATTLLLAPLNQYLGWLRVEAYRQVQVACQAKIAARYGDQLELLRQLRAKTASDTEYGSDSSSSSNDVSKRMTAAEVGG</sequence>
<gene>
    <name evidence="2" type="ORF">AMSG_02217</name>
</gene>
<dbReference type="RefSeq" id="XP_013760770.1">
    <property type="nucleotide sequence ID" value="XM_013905316.1"/>
</dbReference>
<proteinExistence type="predicted"/>
<evidence type="ECO:0000256" key="1">
    <source>
        <dbReference type="SAM" id="MobiDB-lite"/>
    </source>
</evidence>
<dbReference type="AlphaFoldDB" id="A0A0L0DXI5"/>
<evidence type="ECO:0000313" key="2">
    <source>
        <dbReference type="EMBL" id="KNC56248.1"/>
    </source>
</evidence>
<feature type="compositionally biased region" description="Low complexity" evidence="1">
    <location>
        <begin position="264"/>
        <end position="277"/>
    </location>
</feature>